<protein>
    <recommendedName>
        <fullName evidence="2">Pinin/SDK/MemA protein domain-containing protein</fullName>
    </recommendedName>
</protein>
<keyword evidence="4" id="KW-1185">Reference proteome</keyword>
<proteinExistence type="predicted"/>
<feature type="compositionally biased region" description="Basic and acidic residues" evidence="1">
    <location>
        <begin position="267"/>
        <end position="279"/>
    </location>
</feature>
<reference evidence="3" key="1">
    <citation type="journal article" date="2020" name="Fungal Divers.">
        <title>Resolving the Mortierellaceae phylogeny through synthesis of multi-gene phylogenetics and phylogenomics.</title>
        <authorList>
            <person name="Vandepol N."/>
            <person name="Liber J."/>
            <person name="Desiro A."/>
            <person name="Na H."/>
            <person name="Kennedy M."/>
            <person name="Barry K."/>
            <person name="Grigoriev I.V."/>
            <person name="Miller A.N."/>
            <person name="O'Donnell K."/>
            <person name="Stajich J.E."/>
            <person name="Bonito G."/>
        </authorList>
    </citation>
    <scope>NUCLEOTIDE SEQUENCE</scope>
    <source>
        <strain evidence="3">REB-010B</strain>
    </source>
</reference>
<accession>A0A9P6RVM1</accession>
<feature type="compositionally biased region" description="Gly residues" evidence="1">
    <location>
        <begin position="164"/>
        <end position="180"/>
    </location>
</feature>
<dbReference type="Proteomes" id="UP000738325">
    <property type="component" value="Unassembled WGS sequence"/>
</dbReference>
<name>A0A9P6RVM1_9FUNG</name>
<dbReference type="EMBL" id="JAAAIP010000074">
    <property type="protein sequence ID" value="KAG0326758.1"/>
    <property type="molecule type" value="Genomic_DNA"/>
</dbReference>
<dbReference type="OrthoDB" id="330772at2759"/>
<feature type="compositionally biased region" description="Polar residues" evidence="1">
    <location>
        <begin position="221"/>
        <end position="237"/>
    </location>
</feature>
<dbReference type="Pfam" id="PF04696">
    <property type="entry name" value="Pinin_SDK_memA"/>
    <property type="match status" value="1"/>
</dbReference>
<feature type="compositionally biased region" description="Basic and acidic residues" evidence="1">
    <location>
        <begin position="14"/>
        <end position="24"/>
    </location>
</feature>
<feature type="compositionally biased region" description="Low complexity" evidence="1">
    <location>
        <begin position="349"/>
        <end position="370"/>
    </location>
</feature>
<feature type="domain" description="Pinin/SDK/MemA protein" evidence="2">
    <location>
        <begin position="136"/>
        <end position="275"/>
    </location>
</feature>
<evidence type="ECO:0000259" key="2">
    <source>
        <dbReference type="Pfam" id="PF04696"/>
    </source>
</evidence>
<evidence type="ECO:0000313" key="3">
    <source>
        <dbReference type="EMBL" id="KAG0326758.1"/>
    </source>
</evidence>
<evidence type="ECO:0000256" key="1">
    <source>
        <dbReference type="SAM" id="MobiDB-lite"/>
    </source>
</evidence>
<gene>
    <name evidence="3" type="ORF">BGZ99_009057</name>
</gene>
<evidence type="ECO:0000313" key="4">
    <source>
        <dbReference type="Proteomes" id="UP000738325"/>
    </source>
</evidence>
<feature type="region of interest" description="Disordered" evidence="1">
    <location>
        <begin position="349"/>
        <end position="371"/>
    </location>
</feature>
<feature type="region of interest" description="Disordered" evidence="1">
    <location>
        <begin position="1"/>
        <end position="62"/>
    </location>
</feature>
<feature type="compositionally biased region" description="Low complexity" evidence="1">
    <location>
        <begin position="38"/>
        <end position="60"/>
    </location>
</feature>
<feature type="compositionally biased region" description="Basic and acidic residues" evidence="1">
    <location>
        <begin position="188"/>
        <end position="220"/>
    </location>
</feature>
<sequence>MASNRIVSSTIVRPEVDPREDDRRKRSFPVDIPGPVARRSSSSSNISSRLGNASTTTSEFGTGGGVHYDVDSTAASSVSTSTGTIGATASMVLEMNSAATTTDDNNAPPVVHEASGESITDSNDRTKRARLSHNPQEDTKRGRRMMGMILGTLSQFKKETSSAGVGGGSGSGGAGAGTGESAGPTSRELLEARVREKLRKEHDLNEELRQKRQGEREARSRQQLVDRQATRKSGATNRDQDKWSNGFLLTETRPRLRYMPKMMNETTRRKFEAQRDQRRISGKNALAESTSASTSTVMGAVAAEATASLSDKAADARTLSGASDPAVSIDLDVEDIVMDVVVDATAQAANAKTDATTSSPPEASTTAKTSVEAAESVELISIRLV</sequence>
<feature type="region of interest" description="Disordered" evidence="1">
    <location>
        <begin position="267"/>
        <end position="288"/>
    </location>
</feature>
<dbReference type="InterPro" id="IPR006786">
    <property type="entry name" value="Pinin_SDK_MemA"/>
</dbReference>
<dbReference type="AlphaFoldDB" id="A0A9P6RVM1"/>
<comment type="caution">
    <text evidence="3">The sequence shown here is derived from an EMBL/GenBank/DDBJ whole genome shotgun (WGS) entry which is preliminary data.</text>
</comment>
<organism evidence="3 4">
    <name type="scientific">Dissophora globulifera</name>
    <dbReference type="NCBI Taxonomy" id="979702"/>
    <lineage>
        <taxon>Eukaryota</taxon>
        <taxon>Fungi</taxon>
        <taxon>Fungi incertae sedis</taxon>
        <taxon>Mucoromycota</taxon>
        <taxon>Mortierellomycotina</taxon>
        <taxon>Mortierellomycetes</taxon>
        <taxon>Mortierellales</taxon>
        <taxon>Mortierellaceae</taxon>
        <taxon>Dissophora</taxon>
    </lineage>
</organism>
<feature type="region of interest" description="Disordered" evidence="1">
    <location>
        <begin position="159"/>
        <end position="244"/>
    </location>
</feature>
<feature type="compositionally biased region" description="Polar residues" evidence="1">
    <location>
        <begin position="1"/>
        <end position="11"/>
    </location>
</feature>
<feature type="region of interest" description="Disordered" evidence="1">
    <location>
        <begin position="100"/>
        <end position="144"/>
    </location>
</feature>